<comment type="similarity">
    <text evidence="1 2">Belongs to the cytochrome P450 family.</text>
</comment>
<evidence type="ECO:0000313" key="4">
    <source>
        <dbReference type="EMBL" id="GAA2516829.1"/>
    </source>
</evidence>
<accession>A0ABN3N9F9</accession>
<dbReference type="PRINTS" id="PR00385">
    <property type="entry name" value="P450"/>
</dbReference>
<evidence type="ECO:0000313" key="5">
    <source>
        <dbReference type="Proteomes" id="UP001499978"/>
    </source>
</evidence>
<keyword evidence="5" id="KW-1185">Reference proteome</keyword>
<dbReference type="InterPro" id="IPR002397">
    <property type="entry name" value="Cyt_P450_B"/>
</dbReference>
<dbReference type="Gene3D" id="1.10.630.10">
    <property type="entry name" value="Cytochrome P450"/>
    <property type="match status" value="1"/>
</dbReference>
<dbReference type="Proteomes" id="UP001499978">
    <property type="component" value="Unassembled WGS sequence"/>
</dbReference>
<dbReference type="InterPro" id="IPR001128">
    <property type="entry name" value="Cyt_P450"/>
</dbReference>
<gene>
    <name evidence="4" type="ORF">GCM10010201_11960</name>
</gene>
<organism evidence="4 5">
    <name type="scientific">Pilimelia columellifera subsp. columellifera</name>
    <dbReference type="NCBI Taxonomy" id="706583"/>
    <lineage>
        <taxon>Bacteria</taxon>
        <taxon>Bacillati</taxon>
        <taxon>Actinomycetota</taxon>
        <taxon>Actinomycetes</taxon>
        <taxon>Micromonosporales</taxon>
        <taxon>Micromonosporaceae</taxon>
        <taxon>Pilimelia</taxon>
    </lineage>
</organism>
<comment type="caution">
    <text evidence="4">The sequence shown here is derived from an EMBL/GenBank/DDBJ whole genome shotgun (WGS) entry which is preliminary data.</text>
</comment>
<keyword evidence="2" id="KW-0503">Monooxygenase</keyword>
<evidence type="ECO:0000256" key="1">
    <source>
        <dbReference type="ARBA" id="ARBA00010617"/>
    </source>
</evidence>
<keyword evidence="2" id="KW-0349">Heme</keyword>
<dbReference type="Pfam" id="PF00067">
    <property type="entry name" value="p450"/>
    <property type="match status" value="1"/>
</dbReference>
<dbReference type="InterPro" id="IPR036396">
    <property type="entry name" value="Cyt_P450_sf"/>
</dbReference>
<feature type="region of interest" description="Disordered" evidence="3">
    <location>
        <begin position="1"/>
        <end position="38"/>
    </location>
</feature>
<evidence type="ECO:0000256" key="2">
    <source>
        <dbReference type="RuleBase" id="RU000461"/>
    </source>
</evidence>
<dbReference type="PANTHER" id="PTHR46696">
    <property type="entry name" value="P450, PUTATIVE (EUROFUNG)-RELATED"/>
    <property type="match status" value="1"/>
</dbReference>
<dbReference type="PRINTS" id="PR00359">
    <property type="entry name" value="BP450"/>
</dbReference>
<dbReference type="PROSITE" id="PS00086">
    <property type="entry name" value="CYTOCHROME_P450"/>
    <property type="match status" value="1"/>
</dbReference>
<protein>
    <submittedName>
        <fullName evidence="4">Cytochrome P450</fullName>
    </submittedName>
</protein>
<dbReference type="CDD" id="cd20625">
    <property type="entry name" value="CYP164-like"/>
    <property type="match status" value="1"/>
</dbReference>
<reference evidence="4 5" key="1">
    <citation type="journal article" date="2019" name="Int. J. Syst. Evol. Microbiol.">
        <title>The Global Catalogue of Microorganisms (GCM) 10K type strain sequencing project: providing services to taxonomists for standard genome sequencing and annotation.</title>
        <authorList>
            <consortium name="The Broad Institute Genomics Platform"/>
            <consortium name="The Broad Institute Genome Sequencing Center for Infectious Disease"/>
            <person name="Wu L."/>
            <person name="Ma J."/>
        </authorList>
    </citation>
    <scope>NUCLEOTIDE SEQUENCE [LARGE SCALE GENOMIC DNA]</scope>
    <source>
        <strain evidence="4 5">JCM 3367</strain>
    </source>
</reference>
<dbReference type="RefSeq" id="WP_344169511.1">
    <property type="nucleotide sequence ID" value="NZ_BAAARY010000004.1"/>
</dbReference>
<name>A0ABN3N9F9_9ACTN</name>
<dbReference type="EMBL" id="BAAARY010000004">
    <property type="protein sequence ID" value="GAA2516829.1"/>
    <property type="molecule type" value="Genomic_DNA"/>
</dbReference>
<keyword evidence="2" id="KW-0479">Metal-binding</keyword>
<evidence type="ECO:0000256" key="3">
    <source>
        <dbReference type="SAM" id="MobiDB-lite"/>
    </source>
</evidence>
<dbReference type="SUPFAM" id="SSF48264">
    <property type="entry name" value="Cytochrome P450"/>
    <property type="match status" value="1"/>
</dbReference>
<dbReference type="InterPro" id="IPR017972">
    <property type="entry name" value="Cyt_P450_CS"/>
</dbReference>
<dbReference type="PANTHER" id="PTHR46696:SF1">
    <property type="entry name" value="CYTOCHROME P450 YJIB-RELATED"/>
    <property type="match status" value="1"/>
</dbReference>
<keyword evidence="2" id="KW-0560">Oxidoreductase</keyword>
<proteinExistence type="inferred from homology"/>
<feature type="compositionally biased region" description="Low complexity" evidence="3">
    <location>
        <begin position="14"/>
        <end position="38"/>
    </location>
</feature>
<keyword evidence="2" id="KW-0408">Iron</keyword>
<sequence length="447" mass="48004">MSSLREHQDPTLSPGATRGAAGPARGAEAVGESGPALARPRPARTLLAAVRPDVRADLYGFYDQLRERGPCYWDRPLRSWVVTSYELASALAGDPRLSSVRYPDLAAAPAPLRPVARVLSHQMIYVDAPAHPRMRGTVSRAFTARAIATLRPRVSALVAELIDAVAPTGRMDLVAEFAEPLPARVVCDLLEVPPADREQVVAWSRSLATVIGSANASPPEALAAADAVERLFAYFDRRFATRPADADGPLSALLSAAAADRLSTDELLANTLLLLVGGHETTTHFIGCAMLALFRHPAERARLAERPALLPAAVEELMRYDPPAQLLLRRATADLDLGGNRVAAGQPILIVVGAVNRDPAAFTEPHRLDLDRGDARHLTFGHGAHFCLGAPLARLEGAIALGELLRRLPDIRLATEDLAWLPSLDFRGLRSLPVSFTPAPVRLPVVE</sequence>